<protein>
    <submittedName>
        <fullName evidence="2">Zf-RVT domain-containing protein</fullName>
    </submittedName>
</protein>
<dbReference type="PANTHER" id="PTHR33116:SF78">
    <property type="entry name" value="OS12G0587133 PROTEIN"/>
    <property type="match status" value="1"/>
</dbReference>
<dbReference type="EMBL" id="BDDD01000756">
    <property type="protein sequence ID" value="GAV69843.1"/>
    <property type="molecule type" value="Genomic_DNA"/>
</dbReference>
<name>A0A1Q3BQ71_CEPFO</name>
<reference evidence="3" key="1">
    <citation type="submission" date="2016-04" db="EMBL/GenBank/DDBJ databases">
        <title>Cephalotus genome sequencing.</title>
        <authorList>
            <person name="Fukushima K."/>
            <person name="Hasebe M."/>
            <person name="Fang X."/>
        </authorList>
    </citation>
    <scope>NUCLEOTIDE SEQUENCE [LARGE SCALE GENOMIC DNA]</scope>
    <source>
        <strain evidence="3">cv. St1</strain>
    </source>
</reference>
<feature type="domain" description="Reverse transcriptase zinc-binding" evidence="1">
    <location>
        <begin position="168"/>
        <end position="228"/>
    </location>
</feature>
<sequence length="239" mass="27711">VCHPKEEGGLGIKSMRSWNKAAIMQLCWEIVTKKETMWVRWCNTVLLKDKSFWAVKITVASSWSWRNVLRLRECLANNLVYSIRAGRATSLWLDSWFNGVALISMYGICVVNDTEIPIKAKVSAVIANRQWVWPRNSWNLWEIATLTRRINIEQGPDVIHWVSKGMTFSCNEAWQEVRHTLPELAWADIVWLPDCIPKHSFSLWLTFHNAHRTMDKLRTYGVVAANLCSDAVGWNRQLK</sequence>
<keyword evidence="3" id="KW-1185">Reference proteome</keyword>
<dbReference type="AlphaFoldDB" id="A0A1Q3BQ71"/>
<evidence type="ECO:0000259" key="1">
    <source>
        <dbReference type="Pfam" id="PF13966"/>
    </source>
</evidence>
<dbReference type="OrthoDB" id="1748554at2759"/>
<gene>
    <name evidence="2" type="ORF">CFOL_v3_13344</name>
</gene>
<feature type="non-terminal residue" evidence="2">
    <location>
        <position position="1"/>
    </location>
</feature>
<dbReference type="InterPro" id="IPR026960">
    <property type="entry name" value="RVT-Znf"/>
</dbReference>
<accession>A0A1Q3BQ71</accession>
<dbReference type="Proteomes" id="UP000187406">
    <property type="component" value="Unassembled WGS sequence"/>
</dbReference>
<dbReference type="PANTHER" id="PTHR33116">
    <property type="entry name" value="REVERSE TRANSCRIPTASE ZINC-BINDING DOMAIN-CONTAINING PROTEIN-RELATED-RELATED"/>
    <property type="match status" value="1"/>
</dbReference>
<organism evidence="2 3">
    <name type="scientific">Cephalotus follicularis</name>
    <name type="common">Albany pitcher plant</name>
    <dbReference type="NCBI Taxonomy" id="3775"/>
    <lineage>
        <taxon>Eukaryota</taxon>
        <taxon>Viridiplantae</taxon>
        <taxon>Streptophyta</taxon>
        <taxon>Embryophyta</taxon>
        <taxon>Tracheophyta</taxon>
        <taxon>Spermatophyta</taxon>
        <taxon>Magnoliopsida</taxon>
        <taxon>eudicotyledons</taxon>
        <taxon>Gunneridae</taxon>
        <taxon>Pentapetalae</taxon>
        <taxon>rosids</taxon>
        <taxon>fabids</taxon>
        <taxon>Oxalidales</taxon>
        <taxon>Cephalotaceae</taxon>
        <taxon>Cephalotus</taxon>
    </lineage>
</organism>
<proteinExistence type="predicted"/>
<evidence type="ECO:0000313" key="2">
    <source>
        <dbReference type="EMBL" id="GAV69843.1"/>
    </source>
</evidence>
<comment type="caution">
    <text evidence="2">The sequence shown here is derived from an EMBL/GenBank/DDBJ whole genome shotgun (WGS) entry which is preliminary data.</text>
</comment>
<evidence type="ECO:0000313" key="3">
    <source>
        <dbReference type="Proteomes" id="UP000187406"/>
    </source>
</evidence>
<dbReference type="Pfam" id="PF13966">
    <property type="entry name" value="zf-RVT"/>
    <property type="match status" value="1"/>
</dbReference>
<dbReference type="InParanoid" id="A0A1Q3BQ71"/>